<reference evidence="10 11" key="2">
    <citation type="submission" date="2023-11" db="UniProtKB">
        <authorList>
            <consortium name="WormBaseParasite"/>
        </authorList>
    </citation>
    <scope>IDENTIFICATION</scope>
</reference>
<evidence type="ECO:0000259" key="8">
    <source>
        <dbReference type="Pfam" id="PF04893"/>
    </source>
</evidence>
<organism evidence="9 11">
    <name type="scientific">Trichobilharzia regenti</name>
    <name type="common">Nasal bird schistosome</name>
    <dbReference type="NCBI Taxonomy" id="157069"/>
    <lineage>
        <taxon>Eukaryota</taxon>
        <taxon>Metazoa</taxon>
        <taxon>Spiralia</taxon>
        <taxon>Lophotrochozoa</taxon>
        <taxon>Platyhelminthes</taxon>
        <taxon>Trematoda</taxon>
        <taxon>Digenea</taxon>
        <taxon>Strigeidida</taxon>
        <taxon>Schistosomatoidea</taxon>
        <taxon>Schistosomatidae</taxon>
        <taxon>Trichobilharzia</taxon>
    </lineage>
</organism>
<feature type="transmembrane region" description="Helical" evidence="6">
    <location>
        <begin position="219"/>
        <end position="239"/>
    </location>
</feature>
<dbReference type="Proteomes" id="UP000050795">
    <property type="component" value="Unassembled WGS sequence"/>
</dbReference>
<comment type="subcellular location">
    <subcellularLocation>
        <location evidence="6">Golgi apparatus membrane</location>
        <topology evidence="6">Multi-pass membrane protein</topology>
    </subcellularLocation>
    <subcellularLocation>
        <location evidence="1">Membrane</location>
        <topology evidence="1">Multi-pass membrane protein</topology>
    </subcellularLocation>
</comment>
<proteinExistence type="inferred from homology"/>
<keyword evidence="3 6" id="KW-0812">Transmembrane</keyword>
<dbReference type="PANTHER" id="PTHR12822">
    <property type="entry name" value="PROTEIN YIPF"/>
    <property type="match status" value="1"/>
</dbReference>
<feature type="transmembrane region" description="Helical" evidence="6">
    <location>
        <begin position="192"/>
        <end position="213"/>
    </location>
</feature>
<dbReference type="PANTHER" id="PTHR12822:SF2">
    <property type="entry name" value="PROTEIN YIPF"/>
    <property type="match status" value="1"/>
</dbReference>
<evidence type="ECO:0000256" key="6">
    <source>
        <dbReference type="RuleBase" id="RU361264"/>
    </source>
</evidence>
<evidence type="ECO:0000256" key="3">
    <source>
        <dbReference type="ARBA" id="ARBA00022692"/>
    </source>
</evidence>
<dbReference type="GO" id="GO:0031267">
    <property type="term" value="F:small GTPase binding"/>
    <property type="evidence" value="ECO:0007669"/>
    <property type="project" value="InterPro"/>
</dbReference>
<evidence type="ECO:0000256" key="7">
    <source>
        <dbReference type="SAM" id="MobiDB-lite"/>
    </source>
</evidence>
<feature type="region of interest" description="Disordered" evidence="7">
    <location>
        <begin position="1"/>
        <end position="38"/>
    </location>
</feature>
<protein>
    <recommendedName>
        <fullName evidence="6">Protein YIPF</fullName>
    </recommendedName>
</protein>
<evidence type="ECO:0000313" key="10">
    <source>
        <dbReference type="WBParaSite" id="TREG1_7770.2"/>
    </source>
</evidence>
<feature type="transmembrane region" description="Helical" evidence="6">
    <location>
        <begin position="251"/>
        <end position="275"/>
    </location>
</feature>
<dbReference type="GO" id="GO:0016192">
    <property type="term" value="P:vesicle-mediated transport"/>
    <property type="evidence" value="ECO:0007669"/>
    <property type="project" value="InterPro"/>
</dbReference>
<feature type="domain" description="Yip1" evidence="8">
    <location>
        <begin position="71"/>
        <end position="270"/>
    </location>
</feature>
<dbReference type="AlphaFoldDB" id="A0AA85KCP7"/>
<evidence type="ECO:0000313" key="9">
    <source>
        <dbReference type="Proteomes" id="UP000050795"/>
    </source>
</evidence>
<dbReference type="InterPro" id="IPR006977">
    <property type="entry name" value="Yip1_dom"/>
</dbReference>
<keyword evidence="9" id="KW-1185">Reference proteome</keyword>
<dbReference type="WBParaSite" id="TREG1_7770.2">
    <property type="protein sequence ID" value="TREG1_7770.2"/>
    <property type="gene ID" value="TREG1_7770"/>
</dbReference>
<dbReference type="Pfam" id="PF04893">
    <property type="entry name" value="Yip1"/>
    <property type="match status" value="1"/>
</dbReference>
<name>A0AA85KCP7_TRIRE</name>
<sequence>MSTSNGDYVRIPLSGSFDDQVDSEPQGNLEHETDVGDKQTDVNYSPLTIKFYQQYFDVDTSQVLARLASAVVPNPRTNFIQNSLKPRADLYGPFWIATTLMMASAIGGNVSNYLQSRGEVSSWHYDFQKVTLTSTVIYVYWCLTPLVLHGLMYFRRNSVKSQSNNSESDLTDLLERSDSDSSFRNSKRVGKFFDILSTYGYSLTIFVPVAILWMIQINILQWILFLIAVVVSGAFLVFTLTPSIRKEYPKLATPILIGLIVVHCGFSLALMISFFHGSPTVHHSVTQTVYANQQNLMGNSKQISNATNSLSLKTKS</sequence>
<evidence type="ECO:0000256" key="2">
    <source>
        <dbReference type="ARBA" id="ARBA00010596"/>
    </source>
</evidence>
<feature type="transmembrane region" description="Helical" evidence="6">
    <location>
        <begin position="90"/>
        <end position="110"/>
    </location>
</feature>
<evidence type="ECO:0000256" key="4">
    <source>
        <dbReference type="ARBA" id="ARBA00022989"/>
    </source>
</evidence>
<evidence type="ECO:0000256" key="1">
    <source>
        <dbReference type="ARBA" id="ARBA00004141"/>
    </source>
</evidence>
<feature type="transmembrane region" description="Helical" evidence="6">
    <location>
        <begin position="130"/>
        <end position="154"/>
    </location>
</feature>
<evidence type="ECO:0000313" key="11">
    <source>
        <dbReference type="WBParaSite" id="TREG1_7770.4"/>
    </source>
</evidence>
<reference evidence="9" key="1">
    <citation type="submission" date="2022-06" db="EMBL/GenBank/DDBJ databases">
        <authorList>
            <person name="Berger JAMES D."/>
            <person name="Berger JAMES D."/>
        </authorList>
    </citation>
    <scope>NUCLEOTIDE SEQUENCE [LARGE SCALE GENOMIC DNA]</scope>
</reference>
<keyword evidence="4 6" id="KW-1133">Transmembrane helix</keyword>
<accession>A0AA85KCP7</accession>
<keyword evidence="5 6" id="KW-0472">Membrane</keyword>
<dbReference type="InterPro" id="IPR039765">
    <property type="entry name" value="Yip5/YIPF1/YIPF2"/>
</dbReference>
<dbReference type="WBParaSite" id="TREG1_7770.4">
    <property type="protein sequence ID" value="TREG1_7770.4"/>
    <property type="gene ID" value="TREG1_7770"/>
</dbReference>
<feature type="compositionally biased region" description="Basic and acidic residues" evidence="7">
    <location>
        <begin position="29"/>
        <end position="38"/>
    </location>
</feature>
<dbReference type="GO" id="GO:0000139">
    <property type="term" value="C:Golgi membrane"/>
    <property type="evidence" value="ECO:0007669"/>
    <property type="project" value="UniProtKB-SubCell"/>
</dbReference>
<comment type="similarity">
    <text evidence="2 6">Belongs to the YIP1 family.</text>
</comment>
<evidence type="ECO:0000256" key="5">
    <source>
        <dbReference type="ARBA" id="ARBA00023136"/>
    </source>
</evidence>